<dbReference type="Proteomes" id="UP000215914">
    <property type="component" value="Chromosome 11"/>
</dbReference>
<keyword evidence="3" id="KW-1185">Reference proteome</keyword>
<organism evidence="2 3">
    <name type="scientific">Helianthus annuus</name>
    <name type="common">Common sunflower</name>
    <dbReference type="NCBI Taxonomy" id="4232"/>
    <lineage>
        <taxon>Eukaryota</taxon>
        <taxon>Viridiplantae</taxon>
        <taxon>Streptophyta</taxon>
        <taxon>Embryophyta</taxon>
        <taxon>Tracheophyta</taxon>
        <taxon>Spermatophyta</taxon>
        <taxon>Magnoliopsida</taxon>
        <taxon>eudicotyledons</taxon>
        <taxon>Gunneridae</taxon>
        <taxon>Pentapetalae</taxon>
        <taxon>asterids</taxon>
        <taxon>campanulids</taxon>
        <taxon>Asterales</taxon>
        <taxon>Asteraceae</taxon>
        <taxon>Asteroideae</taxon>
        <taxon>Heliantheae alliance</taxon>
        <taxon>Heliantheae</taxon>
        <taxon>Helianthus</taxon>
    </lineage>
</organism>
<reference evidence="2" key="2">
    <citation type="submission" date="2017-02" db="EMBL/GenBank/DDBJ databases">
        <title>Sunflower complete genome.</title>
        <authorList>
            <person name="Langlade N."/>
            <person name="Munos S."/>
        </authorList>
    </citation>
    <scope>NUCLEOTIDE SEQUENCE [LARGE SCALE GENOMIC DNA]</scope>
    <source>
        <tissue evidence="2">Leaves</tissue>
    </source>
</reference>
<evidence type="ECO:0000313" key="2">
    <source>
        <dbReference type="EMBL" id="OTG06796.1"/>
    </source>
</evidence>
<dbReference type="EMBL" id="MNCJ02000322">
    <property type="protein sequence ID" value="KAF5798936.1"/>
    <property type="molecule type" value="Genomic_DNA"/>
</dbReference>
<protein>
    <submittedName>
        <fullName evidence="2">Uncharacterized protein</fullName>
    </submittedName>
</protein>
<dbReference type="EMBL" id="CM007900">
    <property type="protein sequence ID" value="OTG06796.1"/>
    <property type="molecule type" value="Genomic_DNA"/>
</dbReference>
<reference evidence="1" key="3">
    <citation type="submission" date="2020-06" db="EMBL/GenBank/DDBJ databases">
        <title>Helianthus annuus Genome sequencing and assembly Release 2.</title>
        <authorList>
            <person name="Gouzy J."/>
            <person name="Langlade N."/>
            <person name="Munos S."/>
        </authorList>
    </citation>
    <scope>NUCLEOTIDE SEQUENCE</scope>
    <source>
        <tissue evidence="1">Leaves</tissue>
    </source>
</reference>
<dbReference type="Gramene" id="mRNA:HanXRQr2_Chr07g0298821">
    <property type="protein sequence ID" value="mRNA:HanXRQr2_Chr07g0298821"/>
    <property type="gene ID" value="HanXRQr2_Chr07g0298821"/>
</dbReference>
<accession>A0A251T8D3</accession>
<sequence>MKILGQICPFTCYGSYASILALIGFSRQHYVTFRKRWFNHMGTTNGLTLWEFGRSGILKPLLGY</sequence>
<dbReference type="AlphaFoldDB" id="A0A251T8D3"/>
<reference evidence="1 3" key="1">
    <citation type="journal article" date="2017" name="Nature">
        <title>The sunflower genome provides insights into oil metabolism, flowering and Asterid evolution.</title>
        <authorList>
            <person name="Badouin H."/>
            <person name="Gouzy J."/>
            <person name="Grassa C.J."/>
            <person name="Murat F."/>
            <person name="Staton S.E."/>
            <person name="Cottret L."/>
            <person name="Lelandais-Briere C."/>
            <person name="Owens G.L."/>
            <person name="Carrere S."/>
            <person name="Mayjonade B."/>
            <person name="Legrand L."/>
            <person name="Gill N."/>
            <person name="Kane N.C."/>
            <person name="Bowers J.E."/>
            <person name="Hubner S."/>
            <person name="Bellec A."/>
            <person name="Berard A."/>
            <person name="Berges H."/>
            <person name="Blanchet N."/>
            <person name="Boniface M.C."/>
            <person name="Brunel D."/>
            <person name="Catrice O."/>
            <person name="Chaidir N."/>
            <person name="Claudel C."/>
            <person name="Donnadieu C."/>
            <person name="Faraut T."/>
            <person name="Fievet G."/>
            <person name="Helmstetter N."/>
            <person name="King M."/>
            <person name="Knapp S.J."/>
            <person name="Lai Z."/>
            <person name="Le Paslier M.C."/>
            <person name="Lippi Y."/>
            <person name="Lorenzon L."/>
            <person name="Mandel J.R."/>
            <person name="Marage G."/>
            <person name="Marchand G."/>
            <person name="Marquand E."/>
            <person name="Bret-Mestries E."/>
            <person name="Morien E."/>
            <person name="Nambeesan S."/>
            <person name="Nguyen T."/>
            <person name="Pegot-Espagnet P."/>
            <person name="Pouilly N."/>
            <person name="Raftis F."/>
            <person name="Sallet E."/>
            <person name="Schiex T."/>
            <person name="Thomas J."/>
            <person name="Vandecasteele C."/>
            <person name="Vares D."/>
            <person name="Vear F."/>
            <person name="Vautrin S."/>
            <person name="Crespi M."/>
            <person name="Mangin B."/>
            <person name="Burke J.M."/>
            <person name="Salse J."/>
            <person name="Munos S."/>
            <person name="Vincourt P."/>
            <person name="Rieseberg L.H."/>
            <person name="Langlade N.B."/>
        </authorList>
    </citation>
    <scope>NUCLEOTIDE SEQUENCE [LARGE SCALE GENOMIC DNA]</scope>
    <source>
        <strain evidence="3">cv. SF193</strain>
        <tissue evidence="1">Leaves</tissue>
    </source>
</reference>
<evidence type="ECO:0000313" key="1">
    <source>
        <dbReference type="EMBL" id="KAF5798936.1"/>
    </source>
</evidence>
<evidence type="ECO:0000313" key="3">
    <source>
        <dbReference type="Proteomes" id="UP000215914"/>
    </source>
</evidence>
<dbReference type="InParanoid" id="A0A251T8D3"/>
<gene>
    <name evidence="2" type="ORF">HannXRQ_Chr11g0323261</name>
    <name evidence="1" type="ORF">HanXRQr2_Chr07g0298821</name>
</gene>
<proteinExistence type="predicted"/>
<name>A0A251T8D3_HELAN</name>